<dbReference type="Gene3D" id="1.10.490.110">
    <property type="entry name" value="Uncharacterized conserved protein DUF2267"/>
    <property type="match status" value="1"/>
</dbReference>
<organism evidence="1 2">
    <name type="scientific">Rhizobium laguerreae</name>
    <dbReference type="NCBI Taxonomy" id="1076926"/>
    <lineage>
        <taxon>Bacteria</taxon>
        <taxon>Pseudomonadati</taxon>
        <taxon>Pseudomonadota</taxon>
        <taxon>Alphaproteobacteria</taxon>
        <taxon>Hyphomicrobiales</taxon>
        <taxon>Rhizobiaceae</taxon>
        <taxon>Rhizobium/Agrobacterium group</taxon>
        <taxon>Rhizobium</taxon>
    </lineage>
</organism>
<dbReference type="Proteomes" id="UP000542811">
    <property type="component" value="Unassembled WGS sequence"/>
</dbReference>
<evidence type="ECO:0000313" key="2">
    <source>
        <dbReference type="Proteomes" id="UP000542811"/>
    </source>
</evidence>
<name>A0ABR6G051_9HYPH</name>
<keyword evidence="2" id="KW-1185">Reference proteome</keyword>
<proteinExistence type="predicted"/>
<accession>A0ABR6G051</accession>
<dbReference type="InterPro" id="IPR018727">
    <property type="entry name" value="DUF2267"/>
</dbReference>
<evidence type="ECO:0000313" key="1">
    <source>
        <dbReference type="EMBL" id="MBB3159654.1"/>
    </source>
</evidence>
<dbReference type="EMBL" id="JACHXX010000001">
    <property type="protein sequence ID" value="MBB3159654.1"/>
    <property type="molecule type" value="Genomic_DNA"/>
</dbReference>
<dbReference type="Pfam" id="PF10025">
    <property type="entry name" value="DUF2267"/>
    <property type="match status" value="1"/>
</dbReference>
<reference evidence="1 2" key="1">
    <citation type="submission" date="2020-08" db="EMBL/GenBank/DDBJ databases">
        <title>Genomic Encyclopedia of Type Strains, Phase III (KMG-III): the genomes of soil and plant-associated and newly described type strains.</title>
        <authorList>
            <person name="Whitman W."/>
        </authorList>
    </citation>
    <scope>NUCLEOTIDE SEQUENCE [LARGE SCALE GENOMIC DNA]</scope>
    <source>
        <strain evidence="1 2">CECT 8280</strain>
    </source>
</reference>
<dbReference type="InterPro" id="IPR038282">
    <property type="entry name" value="DUF2267_sf"/>
</dbReference>
<protein>
    <submittedName>
        <fullName evidence="1">Uncharacterized protein (DUF2267 family)</fullName>
    </submittedName>
</protein>
<sequence>MSVMTMPGEYRRASEDFDHYLDDVRADTLIDSRNVVYTMTQGVFQTFRRRLDFADALRFADVLPPVLRAIFVSDWNPDEAKRSFEDRSAMTREVQSLRGDHNFAPDTAIRDVAMAVRKHVDAAAFDRVLKTLPDGAEEFWQP</sequence>
<comment type="caution">
    <text evidence="1">The sequence shown here is derived from an EMBL/GenBank/DDBJ whole genome shotgun (WGS) entry which is preliminary data.</text>
</comment>
<gene>
    <name evidence="1" type="ORF">FHS25_000086</name>
</gene>